<comment type="caution">
    <text evidence="8">The sequence shown here is derived from an EMBL/GenBank/DDBJ whole genome shotgun (WGS) entry which is preliminary data.</text>
</comment>
<evidence type="ECO:0000256" key="6">
    <source>
        <dbReference type="ARBA" id="ARBA00023065"/>
    </source>
</evidence>
<evidence type="ECO:0000256" key="3">
    <source>
        <dbReference type="ARBA" id="ARBA00022741"/>
    </source>
</evidence>
<evidence type="ECO:0000313" key="8">
    <source>
        <dbReference type="EMBL" id="RAI04140.1"/>
    </source>
</evidence>
<dbReference type="PANTHER" id="PTHR42734:SF5">
    <property type="entry name" value="IRON TRANSPORT SYSTEM ATP-BINDING PROTEIN HI_0361-RELATED"/>
    <property type="match status" value="1"/>
</dbReference>
<dbReference type="EMBL" id="QHHQ01000001">
    <property type="protein sequence ID" value="RAI04140.1"/>
    <property type="molecule type" value="Genomic_DNA"/>
</dbReference>
<reference evidence="8 9" key="1">
    <citation type="submission" date="2018-05" db="EMBL/GenBank/DDBJ databases">
        <title>Acuticoccus sediminis sp. nov., isolated from deep-sea sediment of Indian Ocean.</title>
        <authorList>
            <person name="Liu X."/>
            <person name="Lai Q."/>
            <person name="Du Y."/>
            <person name="Sun F."/>
            <person name="Zhang X."/>
            <person name="Wang S."/>
            <person name="Shao Z."/>
        </authorList>
    </citation>
    <scope>NUCLEOTIDE SEQUENCE [LARGE SCALE GENOMIC DNA]</scope>
    <source>
        <strain evidence="8 9">PTG4-2</strain>
    </source>
</reference>
<organism evidence="8 9">
    <name type="scientific">Acuticoccus sediminis</name>
    <dbReference type="NCBI Taxonomy" id="2184697"/>
    <lineage>
        <taxon>Bacteria</taxon>
        <taxon>Pseudomonadati</taxon>
        <taxon>Pseudomonadota</taxon>
        <taxon>Alphaproteobacteria</taxon>
        <taxon>Hyphomicrobiales</taxon>
        <taxon>Amorphaceae</taxon>
        <taxon>Acuticoccus</taxon>
    </lineage>
</organism>
<evidence type="ECO:0000256" key="1">
    <source>
        <dbReference type="ARBA" id="ARBA00005417"/>
    </source>
</evidence>
<feature type="domain" description="ABC transporter" evidence="7">
    <location>
        <begin position="12"/>
        <end position="239"/>
    </location>
</feature>
<dbReference type="SUPFAM" id="SSF52540">
    <property type="entry name" value="P-loop containing nucleoside triphosphate hydrolases"/>
    <property type="match status" value="1"/>
</dbReference>
<comment type="similarity">
    <text evidence="1">Belongs to the ABC transporter superfamily.</text>
</comment>
<evidence type="ECO:0000256" key="4">
    <source>
        <dbReference type="ARBA" id="ARBA00022840"/>
    </source>
</evidence>
<dbReference type="InterPro" id="IPR003593">
    <property type="entry name" value="AAA+_ATPase"/>
</dbReference>
<dbReference type="PROSITE" id="PS50893">
    <property type="entry name" value="ABC_TRANSPORTER_2"/>
    <property type="match status" value="1"/>
</dbReference>
<dbReference type="PROSITE" id="PS00211">
    <property type="entry name" value="ABC_TRANSPORTER_1"/>
    <property type="match status" value="1"/>
</dbReference>
<keyword evidence="5" id="KW-0862">Zinc</keyword>
<proteinExistence type="inferred from homology"/>
<dbReference type="PANTHER" id="PTHR42734">
    <property type="entry name" value="METAL TRANSPORT SYSTEM ATP-BINDING PROTEIN TM_0124-RELATED"/>
    <property type="match status" value="1"/>
</dbReference>
<dbReference type="InterPro" id="IPR027417">
    <property type="entry name" value="P-loop_NTPase"/>
</dbReference>
<dbReference type="InterPro" id="IPR047748">
    <property type="entry name" value="AztA-like"/>
</dbReference>
<dbReference type="NCBIfam" id="NF040873">
    <property type="entry name" value="AztA"/>
    <property type="match status" value="1"/>
</dbReference>
<dbReference type="Gene3D" id="3.40.50.300">
    <property type="entry name" value="P-loop containing nucleotide triphosphate hydrolases"/>
    <property type="match status" value="1"/>
</dbReference>
<dbReference type="Proteomes" id="UP000249590">
    <property type="component" value="Unassembled WGS sequence"/>
</dbReference>
<dbReference type="GO" id="GO:0016887">
    <property type="term" value="F:ATP hydrolysis activity"/>
    <property type="evidence" value="ECO:0007669"/>
    <property type="project" value="InterPro"/>
</dbReference>
<keyword evidence="2" id="KW-0813">Transport</keyword>
<keyword evidence="6" id="KW-0406">Ion transport</keyword>
<keyword evidence="5" id="KW-0864">Zinc transport</keyword>
<dbReference type="GO" id="GO:0006829">
    <property type="term" value="P:zinc ion transport"/>
    <property type="evidence" value="ECO:0007669"/>
    <property type="project" value="UniProtKB-KW"/>
</dbReference>
<dbReference type="GO" id="GO:0005524">
    <property type="term" value="F:ATP binding"/>
    <property type="evidence" value="ECO:0007669"/>
    <property type="project" value="UniProtKB-KW"/>
</dbReference>
<keyword evidence="4" id="KW-0067">ATP-binding</keyword>
<evidence type="ECO:0000256" key="5">
    <source>
        <dbReference type="ARBA" id="ARBA00022906"/>
    </source>
</evidence>
<evidence type="ECO:0000256" key="2">
    <source>
        <dbReference type="ARBA" id="ARBA00022448"/>
    </source>
</evidence>
<dbReference type="SMART" id="SM00382">
    <property type="entry name" value="AAA"/>
    <property type="match status" value="1"/>
</dbReference>
<dbReference type="InterPro" id="IPR017871">
    <property type="entry name" value="ABC_transporter-like_CS"/>
</dbReference>
<dbReference type="CDD" id="cd03235">
    <property type="entry name" value="ABC_Metallic_Cations"/>
    <property type="match status" value="1"/>
</dbReference>
<evidence type="ECO:0000313" key="9">
    <source>
        <dbReference type="Proteomes" id="UP000249590"/>
    </source>
</evidence>
<protein>
    <submittedName>
        <fullName evidence="8">ABC transporter</fullName>
    </submittedName>
</protein>
<dbReference type="AlphaFoldDB" id="A0A8B2NZK3"/>
<keyword evidence="3" id="KW-0547">Nucleotide-binding</keyword>
<dbReference type="InterPro" id="IPR003439">
    <property type="entry name" value="ABC_transporter-like_ATP-bd"/>
</dbReference>
<dbReference type="InterPro" id="IPR050153">
    <property type="entry name" value="Metal_Ion_Import_ABC"/>
</dbReference>
<name>A0A8B2NZK3_9HYPH</name>
<gene>
    <name evidence="8" type="ORF">DLJ53_06735</name>
</gene>
<evidence type="ECO:0000259" key="7">
    <source>
        <dbReference type="PROSITE" id="PS50893"/>
    </source>
</evidence>
<dbReference type="OrthoDB" id="9806726at2"/>
<sequence length="252" mass="27054">MVAVRLGHPMSLVLEDVTLGYNRHPAVHHITATIPDGSLMAIVGPNGAGKSTLLKAIAGELRPITGRITNSAGRSGTAYMPQIAEIDRSFPISVREVVAMGLWRRIGPFRRLGEAERQAVADAIAGVGLTGLEARPISTLSGGQMQRVLFARLALQDASLILLDEPFTGVDSRTVEDLLDVIDGWHRDGRTVLAVLHDLDEVRRRFPEAMLLARDLIAHGPTETVLTAAQLTKARAVGEALDETAPLCQRAA</sequence>
<dbReference type="Pfam" id="PF00005">
    <property type="entry name" value="ABC_tran"/>
    <property type="match status" value="1"/>
</dbReference>
<keyword evidence="9" id="KW-1185">Reference proteome</keyword>
<accession>A0A8B2NZK3</accession>